<dbReference type="CDD" id="cd07723">
    <property type="entry name" value="hydroxyacylglutathione_hydrolase_MBL-fold"/>
    <property type="match status" value="1"/>
</dbReference>
<dbReference type="InterPro" id="IPR036866">
    <property type="entry name" value="RibonucZ/Hydroxyglut_hydro"/>
</dbReference>
<dbReference type="PROSITE" id="PS00743">
    <property type="entry name" value="BETA_LACTAMASE_B_1"/>
    <property type="match status" value="1"/>
</dbReference>
<dbReference type="InterPro" id="IPR032282">
    <property type="entry name" value="HAGH_C"/>
</dbReference>
<dbReference type="PANTHER" id="PTHR43705">
    <property type="entry name" value="HYDROXYACYLGLUTATHIONE HYDROLASE"/>
    <property type="match status" value="1"/>
</dbReference>
<dbReference type="GO" id="GO:0017001">
    <property type="term" value="P:antibiotic catabolic process"/>
    <property type="evidence" value="ECO:0007669"/>
    <property type="project" value="InterPro"/>
</dbReference>
<comment type="similarity">
    <text evidence="3 7">Belongs to the metallo-beta-lactamase superfamily. Glyoxalase II family.</text>
</comment>
<dbReference type="EC" id="3.1.2.6" evidence="7"/>
<dbReference type="InterPro" id="IPR001018">
    <property type="entry name" value="Beta-lactamase_class-B_CS"/>
</dbReference>
<comment type="cofactor">
    <cofactor evidence="7">
        <name>Zn(2+)</name>
        <dbReference type="ChEBI" id="CHEBI:29105"/>
    </cofactor>
    <text evidence="7">Binds 2 Zn(2+) ions per subunit.</text>
</comment>
<evidence type="ECO:0000256" key="5">
    <source>
        <dbReference type="ARBA" id="ARBA00022801"/>
    </source>
</evidence>
<evidence type="ECO:0000256" key="1">
    <source>
        <dbReference type="ARBA" id="ARBA00001623"/>
    </source>
</evidence>
<dbReference type="AlphaFoldDB" id="A0A511BSP8"/>
<dbReference type="Pfam" id="PF00753">
    <property type="entry name" value="Lactamase_B"/>
    <property type="match status" value="1"/>
</dbReference>
<dbReference type="HAMAP" id="MF_01374">
    <property type="entry name" value="Glyoxalase_2"/>
    <property type="match status" value="1"/>
</dbReference>
<keyword evidence="6 7" id="KW-0862">Zinc</keyword>
<organism evidence="9 10">
    <name type="scientific">Swaminathania salitolerans</name>
    <dbReference type="NCBI Taxonomy" id="182838"/>
    <lineage>
        <taxon>Bacteria</taxon>
        <taxon>Pseudomonadati</taxon>
        <taxon>Pseudomonadota</taxon>
        <taxon>Alphaproteobacteria</taxon>
        <taxon>Acetobacterales</taxon>
        <taxon>Acetobacteraceae</taxon>
        <taxon>Swaminathania</taxon>
    </lineage>
</organism>
<dbReference type="Gene3D" id="3.60.15.10">
    <property type="entry name" value="Ribonuclease Z/Hydroxyacylglutathione hydrolase-like"/>
    <property type="match status" value="1"/>
</dbReference>
<dbReference type="InterPro" id="IPR035680">
    <property type="entry name" value="Clx_II_MBL"/>
</dbReference>
<keyword evidence="10" id="KW-1185">Reference proteome</keyword>
<accession>A0A511BSP8</accession>
<feature type="binding site" evidence="7">
    <location>
        <position position="58"/>
    </location>
    <ligand>
        <name>Zn(2+)</name>
        <dbReference type="ChEBI" id="CHEBI:29105"/>
        <label>2</label>
    </ligand>
</feature>
<dbReference type="InterPro" id="IPR001279">
    <property type="entry name" value="Metallo-B-lactamas"/>
</dbReference>
<dbReference type="PANTHER" id="PTHR43705:SF1">
    <property type="entry name" value="HYDROXYACYLGLUTATHIONE HYDROLASE GLOB"/>
    <property type="match status" value="1"/>
</dbReference>
<dbReference type="GO" id="GO:0008270">
    <property type="term" value="F:zinc ion binding"/>
    <property type="evidence" value="ECO:0007669"/>
    <property type="project" value="InterPro"/>
</dbReference>
<gene>
    <name evidence="7 9" type="primary">gloB</name>
    <name evidence="9" type="ORF">SSA02_23050</name>
</gene>
<dbReference type="PIRSF" id="PIRSF005457">
    <property type="entry name" value="Glx"/>
    <property type="match status" value="1"/>
</dbReference>
<feature type="binding site" evidence="7">
    <location>
        <position position="59"/>
    </location>
    <ligand>
        <name>Zn(2+)</name>
        <dbReference type="ChEBI" id="CHEBI:29105"/>
        <label>2</label>
    </ligand>
</feature>
<comment type="subunit">
    <text evidence="7">Monomer.</text>
</comment>
<feature type="binding site" evidence="7">
    <location>
        <position position="112"/>
    </location>
    <ligand>
        <name>Zn(2+)</name>
        <dbReference type="ChEBI" id="CHEBI:29105"/>
        <label>1</label>
    </ligand>
</feature>
<evidence type="ECO:0000256" key="3">
    <source>
        <dbReference type="ARBA" id="ARBA00006759"/>
    </source>
</evidence>
<feature type="domain" description="Metallo-beta-lactamase" evidence="8">
    <location>
        <begin position="13"/>
        <end position="169"/>
    </location>
</feature>
<dbReference type="SUPFAM" id="SSF56281">
    <property type="entry name" value="Metallo-hydrolase/oxidoreductase"/>
    <property type="match status" value="1"/>
</dbReference>
<keyword evidence="4 7" id="KW-0479">Metal-binding</keyword>
<sequence>MSLEITSIPVLRDNYAWLLKDTRTGMVAVVDPGEAEPVAAALDNGRLDLILLTHHHADHIGGAEALRAQSGAAIAGPGSEAHRLPRLDIALEDGDRIALGDETGTVIGTPGHADGHISFYFPSKPALFCGDTLFSMGCGRLLEGSAEELFASLARFGSLPDETLIFCGHEYTLTNGAFALGLAPNDAALRQRVESVQRLRAQGKPTVPVTLGVERQTNPFLRARDCAQFAALRKARDVF</sequence>
<keyword evidence="5 7" id="KW-0378">Hydrolase</keyword>
<dbReference type="GO" id="GO:0004416">
    <property type="term" value="F:hydroxyacylglutathione hydrolase activity"/>
    <property type="evidence" value="ECO:0007669"/>
    <property type="project" value="UniProtKB-UniRule"/>
</dbReference>
<proteinExistence type="inferred from homology"/>
<dbReference type="InterPro" id="IPR050110">
    <property type="entry name" value="Glyoxalase_II_hydrolase"/>
</dbReference>
<feature type="binding site" evidence="7">
    <location>
        <position position="169"/>
    </location>
    <ligand>
        <name>Zn(2+)</name>
        <dbReference type="ChEBI" id="CHEBI:29105"/>
        <label>2</label>
    </ligand>
</feature>
<name>A0A511BSP8_9PROT</name>
<comment type="catalytic activity">
    <reaction evidence="1 7">
        <text>an S-(2-hydroxyacyl)glutathione + H2O = a 2-hydroxy carboxylate + glutathione + H(+)</text>
        <dbReference type="Rhea" id="RHEA:21864"/>
        <dbReference type="ChEBI" id="CHEBI:15377"/>
        <dbReference type="ChEBI" id="CHEBI:15378"/>
        <dbReference type="ChEBI" id="CHEBI:57925"/>
        <dbReference type="ChEBI" id="CHEBI:58896"/>
        <dbReference type="ChEBI" id="CHEBI:71261"/>
        <dbReference type="EC" id="3.1.2.6"/>
    </reaction>
</comment>
<dbReference type="InterPro" id="IPR017782">
    <property type="entry name" value="Hydroxyacylglutathione_Hdrlase"/>
</dbReference>
<protein>
    <recommendedName>
        <fullName evidence="7">Hydroxyacylglutathione hydrolase</fullName>
        <ecNumber evidence="7">3.1.2.6</ecNumber>
    </recommendedName>
    <alternativeName>
        <fullName evidence="7">Glyoxalase II</fullName>
        <shortName evidence="7">Glx II</shortName>
    </alternativeName>
</protein>
<evidence type="ECO:0000256" key="2">
    <source>
        <dbReference type="ARBA" id="ARBA00004963"/>
    </source>
</evidence>
<evidence type="ECO:0000256" key="7">
    <source>
        <dbReference type="HAMAP-Rule" id="MF_01374"/>
    </source>
</evidence>
<dbReference type="GO" id="GO:0008800">
    <property type="term" value="F:beta-lactamase activity"/>
    <property type="evidence" value="ECO:0007669"/>
    <property type="project" value="InterPro"/>
</dbReference>
<evidence type="ECO:0000256" key="4">
    <source>
        <dbReference type="ARBA" id="ARBA00022723"/>
    </source>
</evidence>
<feature type="binding site" evidence="7">
    <location>
        <position position="131"/>
    </location>
    <ligand>
        <name>Zn(2+)</name>
        <dbReference type="ChEBI" id="CHEBI:29105"/>
        <label>1</label>
    </ligand>
</feature>
<dbReference type="Proteomes" id="UP000321405">
    <property type="component" value="Unassembled WGS sequence"/>
</dbReference>
<feature type="binding site" evidence="7">
    <location>
        <position position="54"/>
    </location>
    <ligand>
        <name>Zn(2+)</name>
        <dbReference type="ChEBI" id="CHEBI:29105"/>
        <label>1</label>
    </ligand>
</feature>
<dbReference type="Pfam" id="PF16123">
    <property type="entry name" value="HAGH_C"/>
    <property type="match status" value="1"/>
</dbReference>
<comment type="function">
    <text evidence="7">Thiolesterase that catalyzes the hydrolysis of S-D-lactoyl-glutathione to form glutathione and D-lactic acid.</text>
</comment>
<dbReference type="SMART" id="SM00849">
    <property type="entry name" value="Lactamase_B"/>
    <property type="match status" value="1"/>
</dbReference>
<dbReference type="OrthoDB" id="9802248at2"/>
<reference evidence="9 10" key="1">
    <citation type="submission" date="2019-07" db="EMBL/GenBank/DDBJ databases">
        <title>Whole genome shotgun sequence of Swaminathania salitolerans NBRC 104436.</title>
        <authorList>
            <person name="Hosoyama A."/>
            <person name="Uohara A."/>
            <person name="Ohji S."/>
            <person name="Ichikawa N."/>
        </authorList>
    </citation>
    <scope>NUCLEOTIDE SEQUENCE [LARGE SCALE GENOMIC DNA]</scope>
    <source>
        <strain evidence="9 10">NBRC 104436</strain>
    </source>
</reference>
<evidence type="ECO:0000313" key="10">
    <source>
        <dbReference type="Proteomes" id="UP000321405"/>
    </source>
</evidence>
<dbReference type="RefSeq" id="WP_147094212.1">
    <property type="nucleotide sequence ID" value="NZ_BJVC01000006.1"/>
</dbReference>
<evidence type="ECO:0000259" key="8">
    <source>
        <dbReference type="SMART" id="SM00849"/>
    </source>
</evidence>
<dbReference type="EMBL" id="BJVC01000006">
    <property type="protein sequence ID" value="GEL03142.1"/>
    <property type="molecule type" value="Genomic_DNA"/>
</dbReference>
<dbReference type="NCBIfam" id="TIGR03413">
    <property type="entry name" value="GSH_gloB"/>
    <property type="match status" value="1"/>
</dbReference>
<dbReference type="UniPathway" id="UPA00619">
    <property type="reaction ID" value="UER00676"/>
</dbReference>
<comment type="pathway">
    <text evidence="2 7">Secondary metabolite metabolism; methylglyoxal degradation; (R)-lactate from methylglyoxal: step 2/2.</text>
</comment>
<comment type="caution">
    <text evidence="9">The sequence shown here is derived from an EMBL/GenBank/DDBJ whole genome shotgun (WGS) entry which is preliminary data.</text>
</comment>
<feature type="binding site" evidence="7">
    <location>
        <position position="131"/>
    </location>
    <ligand>
        <name>Zn(2+)</name>
        <dbReference type="ChEBI" id="CHEBI:29105"/>
        <label>2</label>
    </ligand>
</feature>
<evidence type="ECO:0000313" key="9">
    <source>
        <dbReference type="EMBL" id="GEL03142.1"/>
    </source>
</evidence>
<dbReference type="GO" id="GO:0019243">
    <property type="term" value="P:methylglyoxal catabolic process to D-lactate via S-lactoyl-glutathione"/>
    <property type="evidence" value="ECO:0007669"/>
    <property type="project" value="UniProtKB-UniRule"/>
</dbReference>
<feature type="binding site" evidence="7">
    <location>
        <position position="56"/>
    </location>
    <ligand>
        <name>Zn(2+)</name>
        <dbReference type="ChEBI" id="CHEBI:29105"/>
        <label>1</label>
    </ligand>
</feature>
<evidence type="ECO:0000256" key="6">
    <source>
        <dbReference type="ARBA" id="ARBA00022833"/>
    </source>
</evidence>